<name>A0A6M3JT62_9ZZZZ</name>
<protein>
    <submittedName>
        <fullName evidence="1">Uncharacterized protein</fullName>
    </submittedName>
</protein>
<dbReference type="AlphaFoldDB" id="A0A6M3JT62"/>
<evidence type="ECO:0000313" key="1">
    <source>
        <dbReference type="EMBL" id="QJA73204.1"/>
    </source>
</evidence>
<sequence>MCAMTRSLDKFNLRISLVDGVNTTTATLTGIATEDEIVSVLLASTKAAVATIEDITSTVSITAASTITVTADYTNDLMIVFWIDKSV</sequence>
<accession>A0A6M3JT62</accession>
<reference evidence="1" key="1">
    <citation type="submission" date="2020-03" db="EMBL/GenBank/DDBJ databases">
        <title>The deep terrestrial virosphere.</title>
        <authorList>
            <person name="Holmfeldt K."/>
            <person name="Nilsson E."/>
            <person name="Simone D."/>
            <person name="Lopez-Fernandez M."/>
            <person name="Wu X."/>
            <person name="de Brujin I."/>
            <person name="Lundin D."/>
            <person name="Andersson A."/>
            <person name="Bertilsson S."/>
            <person name="Dopson M."/>
        </authorList>
    </citation>
    <scope>NUCLEOTIDE SEQUENCE</scope>
    <source>
        <strain evidence="1">MM415A02434</strain>
    </source>
</reference>
<dbReference type="EMBL" id="MT142009">
    <property type="protein sequence ID" value="QJA73204.1"/>
    <property type="molecule type" value="Genomic_DNA"/>
</dbReference>
<organism evidence="1">
    <name type="scientific">viral metagenome</name>
    <dbReference type="NCBI Taxonomy" id="1070528"/>
    <lineage>
        <taxon>unclassified sequences</taxon>
        <taxon>metagenomes</taxon>
        <taxon>organismal metagenomes</taxon>
    </lineage>
</organism>
<gene>
    <name evidence="1" type="ORF">MM415A02434_0012</name>
</gene>
<proteinExistence type="predicted"/>